<dbReference type="CDD" id="cd14015">
    <property type="entry name" value="STKc_VRK"/>
    <property type="match status" value="1"/>
</dbReference>
<dbReference type="SMART" id="SM00220">
    <property type="entry name" value="S_TKc"/>
    <property type="match status" value="1"/>
</dbReference>
<evidence type="ECO:0000256" key="6">
    <source>
        <dbReference type="SAM" id="MobiDB-lite"/>
    </source>
</evidence>
<protein>
    <recommendedName>
        <fullName evidence="1">non-specific serine/threonine protein kinase</fullName>
        <ecNumber evidence="1">2.7.11.1</ecNumber>
    </recommendedName>
</protein>
<dbReference type="PROSITE" id="PS00107">
    <property type="entry name" value="PROTEIN_KINASE_ATP"/>
    <property type="match status" value="1"/>
</dbReference>
<proteinExistence type="inferred from homology"/>
<evidence type="ECO:0000259" key="7">
    <source>
        <dbReference type="PROSITE" id="PS50011"/>
    </source>
</evidence>
<evidence type="ECO:0000313" key="8">
    <source>
        <dbReference type="EMBL" id="JAT30239.1"/>
    </source>
</evidence>
<feature type="region of interest" description="Disordered" evidence="6">
    <location>
        <begin position="465"/>
        <end position="492"/>
    </location>
</feature>
<feature type="compositionally biased region" description="Basic and acidic residues" evidence="6">
    <location>
        <begin position="483"/>
        <end position="492"/>
    </location>
</feature>
<dbReference type="InterPro" id="IPR050235">
    <property type="entry name" value="CK1_Ser-Thr_kinase"/>
</dbReference>
<dbReference type="InterPro" id="IPR008271">
    <property type="entry name" value="Ser/Thr_kinase_AS"/>
</dbReference>
<dbReference type="Pfam" id="PF00069">
    <property type="entry name" value="Pkinase"/>
    <property type="match status" value="1"/>
</dbReference>
<dbReference type="InterPro" id="IPR017441">
    <property type="entry name" value="Protein_kinase_ATP_BS"/>
</dbReference>
<dbReference type="AlphaFoldDB" id="A0A1B6M2R7"/>
<feature type="region of interest" description="Disordered" evidence="6">
    <location>
        <begin position="427"/>
        <end position="452"/>
    </location>
</feature>
<dbReference type="SUPFAM" id="SSF56112">
    <property type="entry name" value="Protein kinase-like (PK-like)"/>
    <property type="match status" value="1"/>
</dbReference>
<evidence type="ECO:0000256" key="5">
    <source>
        <dbReference type="RuleBase" id="RU000304"/>
    </source>
</evidence>
<reference evidence="8" key="1">
    <citation type="submission" date="2015-11" db="EMBL/GenBank/DDBJ databases">
        <title>De novo transcriptome assembly of four potential Pierce s Disease insect vectors from Arizona vineyards.</title>
        <authorList>
            <person name="Tassone E.E."/>
        </authorList>
    </citation>
    <scope>NUCLEOTIDE SEQUENCE</scope>
</reference>
<evidence type="ECO:0000256" key="3">
    <source>
        <dbReference type="ARBA" id="ARBA00022840"/>
    </source>
</evidence>
<keyword evidence="2 4" id="KW-0547">Nucleotide-binding</keyword>
<dbReference type="PROSITE" id="PS00108">
    <property type="entry name" value="PROTEIN_KINASE_ST"/>
    <property type="match status" value="1"/>
</dbReference>
<evidence type="ECO:0000256" key="2">
    <source>
        <dbReference type="ARBA" id="ARBA00022741"/>
    </source>
</evidence>
<dbReference type="EMBL" id="GEBQ01009738">
    <property type="protein sequence ID" value="JAT30239.1"/>
    <property type="molecule type" value="Transcribed_RNA"/>
</dbReference>
<organism evidence="8">
    <name type="scientific">Graphocephala atropunctata</name>
    <dbReference type="NCBI Taxonomy" id="36148"/>
    <lineage>
        <taxon>Eukaryota</taxon>
        <taxon>Metazoa</taxon>
        <taxon>Ecdysozoa</taxon>
        <taxon>Arthropoda</taxon>
        <taxon>Hexapoda</taxon>
        <taxon>Insecta</taxon>
        <taxon>Pterygota</taxon>
        <taxon>Neoptera</taxon>
        <taxon>Paraneoptera</taxon>
        <taxon>Hemiptera</taxon>
        <taxon>Auchenorrhyncha</taxon>
        <taxon>Membracoidea</taxon>
        <taxon>Cicadellidae</taxon>
        <taxon>Cicadellinae</taxon>
        <taxon>Cicadellini</taxon>
        <taxon>Graphocephala</taxon>
    </lineage>
</organism>
<dbReference type="GO" id="GO:0004674">
    <property type="term" value="F:protein serine/threonine kinase activity"/>
    <property type="evidence" value="ECO:0007669"/>
    <property type="project" value="UniProtKB-KW"/>
</dbReference>
<keyword evidence="3 4" id="KW-0067">ATP-binding</keyword>
<comment type="similarity">
    <text evidence="5">Belongs to the protein kinase superfamily.</text>
</comment>
<dbReference type="InterPro" id="IPR011009">
    <property type="entry name" value="Kinase-like_dom_sf"/>
</dbReference>
<dbReference type="InterPro" id="IPR000719">
    <property type="entry name" value="Prot_kinase_dom"/>
</dbReference>
<dbReference type="Gene3D" id="1.10.510.10">
    <property type="entry name" value="Transferase(Phosphotransferase) domain 1"/>
    <property type="match status" value="1"/>
</dbReference>
<dbReference type="EC" id="2.7.11.1" evidence="1"/>
<keyword evidence="5" id="KW-0418">Kinase</keyword>
<dbReference type="GO" id="GO:0005524">
    <property type="term" value="F:ATP binding"/>
    <property type="evidence" value="ECO:0007669"/>
    <property type="project" value="UniProtKB-UniRule"/>
</dbReference>
<keyword evidence="5" id="KW-0808">Transferase</keyword>
<gene>
    <name evidence="8" type="ORF">g.47028</name>
</gene>
<evidence type="ECO:0000256" key="4">
    <source>
        <dbReference type="PROSITE-ProRule" id="PRU10141"/>
    </source>
</evidence>
<feature type="compositionally biased region" description="Basic and acidic residues" evidence="6">
    <location>
        <begin position="438"/>
        <end position="448"/>
    </location>
</feature>
<dbReference type="PROSITE" id="PS50011">
    <property type="entry name" value="PROTEIN_KINASE_DOM"/>
    <property type="match status" value="1"/>
</dbReference>
<sequence length="492" mass="56498">MAPKKAVLVVPEPPKKRIAPNGVRLPDPIAEGELLTDSALKTWRLGRSIGLGGFGEIYLASDEINKAVREDAKYVIKVERHSNGPLFVEKNFYIRTAQMDMINEWVARREMKALGMPYYLGAGSHHYEGEKYRFLVLPRFGIDIEKVFIRHGRKFHVKTAFTLASYILDALEYIHCHEYIHADIKGSNLLLGLDTQAPVYLLDYGLATRYRYRDGRHKEYRHDERRAHDGTLEFTSRDAHIGVHSRRGDLEILGYNLVQWLCGRLPWEGNTDPEEVKASKTQAMRNIPSFLSGCFKPSQPPAALHNYLQYVTHLGFETQPDYKYCKRLFREGIRESGFQDDGKLSFYSHAKITGSRKRKPIYEPENKGVCVKKKCVRPTREPCVMKNLNRMTRNAANTLPMLRSKNEFNWALVLAGDPEKMLKKSFRANNQPNSLPVHKSESPDRGEFPDCDLLDNPTPAMLLVRSRMKDRTRDSIPSSGKRSKSERYGLRL</sequence>
<dbReference type="PANTHER" id="PTHR11909">
    <property type="entry name" value="CASEIN KINASE-RELATED"/>
    <property type="match status" value="1"/>
</dbReference>
<evidence type="ECO:0000256" key="1">
    <source>
        <dbReference type="ARBA" id="ARBA00012513"/>
    </source>
</evidence>
<name>A0A1B6M2R7_9HEMI</name>
<keyword evidence="5" id="KW-0723">Serine/threonine-protein kinase</keyword>
<accession>A0A1B6M2R7</accession>
<feature type="binding site" evidence="4">
    <location>
        <position position="77"/>
    </location>
    <ligand>
        <name>ATP</name>
        <dbReference type="ChEBI" id="CHEBI:30616"/>
    </ligand>
</feature>
<feature type="domain" description="Protein kinase" evidence="7">
    <location>
        <begin position="43"/>
        <end position="316"/>
    </location>
</feature>